<dbReference type="GO" id="GO:0005829">
    <property type="term" value="C:cytosol"/>
    <property type="evidence" value="ECO:0007669"/>
    <property type="project" value="TreeGrafter"/>
</dbReference>
<feature type="domain" description="VWFA" evidence="3">
    <location>
        <begin position="300"/>
        <end position="474"/>
    </location>
</feature>
<dbReference type="SUPFAM" id="SSF53300">
    <property type="entry name" value="vWA-like"/>
    <property type="match status" value="1"/>
</dbReference>
<name>A0A0F9LNP5_9ZZZZ</name>
<evidence type="ECO:0000313" key="4">
    <source>
        <dbReference type="EMBL" id="KKM65910.1"/>
    </source>
</evidence>
<dbReference type="PANTHER" id="PTHR36846">
    <property type="entry name" value="PROTEIN VIAA"/>
    <property type="match status" value="1"/>
</dbReference>
<comment type="caution">
    <text evidence="4">The sequence shown here is derived from an EMBL/GenBank/DDBJ whole genome shotgun (WGS) entry which is preliminary data.</text>
</comment>
<dbReference type="PANTHER" id="PTHR36846:SF1">
    <property type="entry name" value="PROTEIN VIAA"/>
    <property type="match status" value="1"/>
</dbReference>
<dbReference type="EMBL" id="LAZR01010637">
    <property type="protein sequence ID" value="KKM65910.1"/>
    <property type="molecule type" value="Genomic_DNA"/>
</dbReference>
<accession>A0A0F9LNP5</accession>
<evidence type="ECO:0000256" key="2">
    <source>
        <dbReference type="SAM" id="MobiDB-lite"/>
    </source>
</evidence>
<sequence length="475" mass="52626">MTDKLKSLLQDAPEDSSSSVLATEQGEHTASVPTSDTVLKMDRWGRRRGREIAERWHDIGDYPTDEADPYPSDTVADAHSSLFDAEPVQAENPSDTNRAAWWDQFMETPEYSKLHRQTCLDPTLSALGAKHIVDEWQTYAAECPKPQEGDPAPGSDEEPIEQTLERIRSCSKALQEASETVEEAKDTAAGLGLGGEGGQIDAEELAKYFQKIRNDEFLRKVMAMAGRMRAMCQALQRTKLVHGQDDTVGIELGGDISRLVPSELAQLACEIPELELLALDRVARRQALCRKYRGIQRLGRGPIVVVVDESGSMRQNNKIVAAKALALTMAWLARQQKRWIALVGFAGGTEGIRIAFPPGKMDQDKLIEWLQHFYGGGTTLDVPLDKLPNEYWSEFQAQGLTKGQTDVVLITDAIVKCPDEMRDKYLKWAKDEQVRSYGIVIGSSDAGDLAAVCDQHWCLPSLDLDNPAVETILSM</sequence>
<reference evidence="4" key="1">
    <citation type="journal article" date="2015" name="Nature">
        <title>Complex archaea that bridge the gap between prokaryotes and eukaryotes.</title>
        <authorList>
            <person name="Spang A."/>
            <person name="Saw J.H."/>
            <person name="Jorgensen S.L."/>
            <person name="Zaremba-Niedzwiedzka K."/>
            <person name="Martijn J."/>
            <person name="Lind A.E."/>
            <person name="van Eijk R."/>
            <person name="Schleper C."/>
            <person name="Guy L."/>
            <person name="Ettema T.J."/>
        </authorList>
    </citation>
    <scope>NUCLEOTIDE SEQUENCE</scope>
</reference>
<dbReference type="InterPro" id="IPR036465">
    <property type="entry name" value="vWFA_dom_sf"/>
</dbReference>
<proteinExistence type="predicted"/>
<evidence type="ECO:0000259" key="3">
    <source>
        <dbReference type="SMART" id="SM00327"/>
    </source>
</evidence>
<feature type="region of interest" description="Disordered" evidence="2">
    <location>
        <begin position="1"/>
        <end position="37"/>
    </location>
</feature>
<gene>
    <name evidence="4" type="ORF">LCGC14_1486520</name>
</gene>
<organism evidence="4">
    <name type="scientific">marine sediment metagenome</name>
    <dbReference type="NCBI Taxonomy" id="412755"/>
    <lineage>
        <taxon>unclassified sequences</taxon>
        <taxon>metagenomes</taxon>
        <taxon>ecological metagenomes</taxon>
    </lineage>
</organism>
<dbReference type="SMART" id="SM00327">
    <property type="entry name" value="VWA"/>
    <property type="match status" value="1"/>
</dbReference>
<evidence type="ECO:0000256" key="1">
    <source>
        <dbReference type="SAM" id="Coils"/>
    </source>
</evidence>
<dbReference type="InterPro" id="IPR002035">
    <property type="entry name" value="VWF_A"/>
</dbReference>
<protein>
    <recommendedName>
        <fullName evidence="3">VWFA domain-containing protein</fullName>
    </recommendedName>
</protein>
<keyword evidence="1" id="KW-0175">Coiled coil</keyword>
<feature type="coiled-coil region" evidence="1">
    <location>
        <begin position="160"/>
        <end position="187"/>
    </location>
</feature>
<dbReference type="AlphaFoldDB" id="A0A0F9LNP5"/>
<dbReference type="Gene3D" id="3.40.50.410">
    <property type="entry name" value="von Willebrand factor, type A domain"/>
    <property type="match status" value="1"/>
</dbReference>
<dbReference type="Pfam" id="PF13519">
    <property type="entry name" value="VWA_2"/>
    <property type="match status" value="1"/>
</dbReference>